<dbReference type="AlphaFoldDB" id="A0A170PGH1"/>
<evidence type="ECO:0000256" key="2">
    <source>
        <dbReference type="ARBA" id="ARBA00023239"/>
    </source>
</evidence>
<accession>A0A170PGH1</accession>
<name>A0A170PGH1_9CHLR</name>
<dbReference type="GO" id="GO:0016832">
    <property type="term" value="F:aldehyde-lyase activity"/>
    <property type="evidence" value="ECO:0007669"/>
    <property type="project" value="TreeGrafter"/>
</dbReference>
<dbReference type="SUPFAM" id="SSF53639">
    <property type="entry name" value="AraD/HMP-PK domain-like"/>
    <property type="match status" value="1"/>
</dbReference>
<dbReference type="KEGG" id="pbf:CFX0092_A1875"/>
<dbReference type="GO" id="GO:0019323">
    <property type="term" value="P:pentose catabolic process"/>
    <property type="evidence" value="ECO:0007669"/>
    <property type="project" value="TreeGrafter"/>
</dbReference>
<reference evidence="4" key="1">
    <citation type="submission" date="2016-01" db="EMBL/GenBank/DDBJ databases">
        <authorList>
            <person name="Mcilroy J.S."/>
            <person name="Karst M S."/>
            <person name="Albertsen M."/>
        </authorList>
    </citation>
    <scope>NUCLEOTIDE SEQUENCE</scope>
    <source>
        <strain evidence="4">Cfx-K</strain>
    </source>
</reference>
<dbReference type="PANTHER" id="PTHR22789:SF0">
    <property type="entry name" value="3-OXO-TETRONATE 4-PHOSPHATE DECARBOXYLASE-RELATED"/>
    <property type="match status" value="1"/>
</dbReference>
<dbReference type="GO" id="GO:0046872">
    <property type="term" value="F:metal ion binding"/>
    <property type="evidence" value="ECO:0007669"/>
    <property type="project" value="UniProtKB-KW"/>
</dbReference>
<evidence type="ECO:0000256" key="1">
    <source>
        <dbReference type="ARBA" id="ARBA00022723"/>
    </source>
</evidence>
<dbReference type="InterPro" id="IPR036409">
    <property type="entry name" value="Aldolase_II/adducin_N_sf"/>
</dbReference>
<keyword evidence="1" id="KW-0479">Metal-binding</keyword>
<dbReference type="Gene3D" id="3.40.225.10">
    <property type="entry name" value="Class II aldolase/adducin N-terminal domain"/>
    <property type="match status" value="1"/>
</dbReference>
<sequence length="235" mass="25431">MPKSAVRETYHYLVGSVGHWSAPVSRTLDERVRDTLIPRRSREAFVAAVRSAAAAGLTAGTLSEASIRLGQEKFAITTRTCRASAITEDDLTVAALHDRWVIGREELPRFAPLHRLFYRATAAGAVLLTQPVAALTIAARRLAPPAHLLADAAADVGDLICFDFQPGDDVLAETDDANWPAIATELIAIISERQALLLPGYGLLTWGNDLGQAVARAEAVERWCAIALNYYDANE</sequence>
<dbReference type="EMBL" id="LN890655">
    <property type="protein sequence ID" value="CUS03753.2"/>
    <property type="molecule type" value="Genomic_DNA"/>
</dbReference>
<evidence type="ECO:0000259" key="3">
    <source>
        <dbReference type="SMART" id="SM01007"/>
    </source>
</evidence>
<dbReference type="SMART" id="SM01007">
    <property type="entry name" value="Aldolase_II"/>
    <property type="match status" value="1"/>
</dbReference>
<dbReference type="PANTHER" id="PTHR22789">
    <property type="entry name" value="FUCULOSE PHOSPHATE ALDOLASE"/>
    <property type="match status" value="1"/>
</dbReference>
<dbReference type="Pfam" id="PF00596">
    <property type="entry name" value="Aldolase_II"/>
    <property type="match status" value="1"/>
</dbReference>
<keyword evidence="2" id="KW-0456">Lyase</keyword>
<gene>
    <name evidence="4" type="ORF">CFX0092_A1875</name>
</gene>
<dbReference type="Proteomes" id="UP000215027">
    <property type="component" value="Chromosome I"/>
</dbReference>
<evidence type="ECO:0000313" key="4">
    <source>
        <dbReference type="EMBL" id="CUS03753.2"/>
    </source>
</evidence>
<protein>
    <recommendedName>
        <fullName evidence="3">Class II aldolase/adducin N-terminal domain-containing protein</fullName>
    </recommendedName>
</protein>
<dbReference type="RefSeq" id="WP_095043199.1">
    <property type="nucleotide sequence ID" value="NZ_LN890655.1"/>
</dbReference>
<dbReference type="InterPro" id="IPR001303">
    <property type="entry name" value="Aldolase_II/adducin_N"/>
</dbReference>
<proteinExistence type="predicted"/>
<feature type="domain" description="Class II aldolase/adducin N-terminal" evidence="3">
    <location>
        <begin position="43"/>
        <end position="228"/>
    </location>
</feature>
<dbReference type="InterPro" id="IPR050197">
    <property type="entry name" value="Aldolase_class_II_sugar_metab"/>
</dbReference>
<evidence type="ECO:0000313" key="5">
    <source>
        <dbReference type="Proteomes" id="UP000215027"/>
    </source>
</evidence>
<keyword evidence="5" id="KW-1185">Reference proteome</keyword>
<organism evidence="4 5">
    <name type="scientific">Candidatus Promineifilum breve</name>
    <dbReference type="NCBI Taxonomy" id="1806508"/>
    <lineage>
        <taxon>Bacteria</taxon>
        <taxon>Bacillati</taxon>
        <taxon>Chloroflexota</taxon>
        <taxon>Ardenticatenia</taxon>
        <taxon>Candidatus Promineifilales</taxon>
        <taxon>Candidatus Promineifilaceae</taxon>
        <taxon>Candidatus Promineifilum</taxon>
    </lineage>
</organism>
<dbReference type="GO" id="GO:0005829">
    <property type="term" value="C:cytosol"/>
    <property type="evidence" value="ECO:0007669"/>
    <property type="project" value="TreeGrafter"/>
</dbReference>